<name>A0A4Y2W4A1_ARAVE</name>
<comment type="caution">
    <text evidence="3">The sequence shown here is derived from an EMBL/GenBank/DDBJ whole genome shotgun (WGS) entry which is preliminary data.</text>
</comment>
<sequence length="124" mass="14274">MAWLYSTPFNFSAHPFTGRSTQTINPLPMDTPIPYGTYFSPGLQNTKPASISSRAGKPCRPLPKYLHTPVAFQHYGPTIQMERLDIKIGWFRLVILTSRFEATQELFWEGPRHFEPRSDDEENT</sequence>
<accession>A0A4Y2W4A1</accession>
<dbReference type="EMBL" id="BGPR01054175">
    <property type="protein sequence ID" value="GBO30963.1"/>
    <property type="molecule type" value="Genomic_DNA"/>
</dbReference>
<dbReference type="Proteomes" id="UP000499080">
    <property type="component" value="Unassembled WGS sequence"/>
</dbReference>
<dbReference type="EMBL" id="BGPR01054173">
    <property type="protein sequence ID" value="GBO30960.1"/>
    <property type="molecule type" value="Genomic_DNA"/>
</dbReference>
<evidence type="ECO:0000313" key="2">
    <source>
        <dbReference type="EMBL" id="GBO30955.1"/>
    </source>
</evidence>
<gene>
    <name evidence="2" type="ORF">AVEN_130911_1</name>
    <name evidence="3" type="ORF">AVEN_154098_1</name>
    <name evidence="4" type="ORF">AVEN_188906_1</name>
    <name evidence="1" type="ORF">AVEN_238164_1</name>
</gene>
<dbReference type="AlphaFoldDB" id="A0A4Y2W4A1"/>
<keyword evidence="5" id="KW-1185">Reference proteome</keyword>
<dbReference type="EMBL" id="BGPR01054171">
    <property type="protein sequence ID" value="GBO30955.1"/>
    <property type="molecule type" value="Genomic_DNA"/>
</dbReference>
<proteinExistence type="predicted"/>
<evidence type="ECO:0000313" key="3">
    <source>
        <dbReference type="EMBL" id="GBO30960.1"/>
    </source>
</evidence>
<evidence type="ECO:0000313" key="4">
    <source>
        <dbReference type="EMBL" id="GBO30963.1"/>
    </source>
</evidence>
<protein>
    <submittedName>
        <fullName evidence="3">Uncharacterized protein</fullName>
    </submittedName>
</protein>
<evidence type="ECO:0000313" key="5">
    <source>
        <dbReference type="Proteomes" id="UP000499080"/>
    </source>
</evidence>
<organism evidence="3 5">
    <name type="scientific">Araneus ventricosus</name>
    <name type="common">Orbweaver spider</name>
    <name type="synonym">Epeira ventricosa</name>
    <dbReference type="NCBI Taxonomy" id="182803"/>
    <lineage>
        <taxon>Eukaryota</taxon>
        <taxon>Metazoa</taxon>
        <taxon>Ecdysozoa</taxon>
        <taxon>Arthropoda</taxon>
        <taxon>Chelicerata</taxon>
        <taxon>Arachnida</taxon>
        <taxon>Araneae</taxon>
        <taxon>Araneomorphae</taxon>
        <taxon>Entelegynae</taxon>
        <taxon>Araneoidea</taxon>
        <taxon>Araneidae</taxon>
        <taxon>Araneus</taxon>
    </lineage>
</organism>
<reference evidence="3 5" key="1">
    <citation type="journal article" date="2019" name="Sci. Rep.">
        <title>Orb-weaving spider Araneus ventricosus genome elucidates the spidroin gene catalogue.</title>
        <authorList>
            <person name="Kono N."/>
            <person name="Nakamura H."/>
            <person name="Ohtoshi R."/>
            <person name="Moran D.A.P."/>
            <person name="Shinohara A."/>
            <person name="Yoshida Y."/>
            <person name="Fujiwara M."/>
            <person name="Mori M."/>
            <person name="Tomita M."/>
            <person name="Arakawa K."/>
        </authorList>
    </citation>
    <scope>NUCLEOTIDE SEQUENCE [LARGE SCALE GENOMIC DNA]</scope>
</reference>
<dbReference type="EMBL" id="BGPR01054168">
    <property type="protein sequence ID" value="GBO30947.1"/>
    <property type="molecule type" value="Genomic_DNA"/>
</dbReference>
<evidence type="ECO:0000313" key="1">
    <source>
        <dbReference type="EMBL" id="GBO30947.1"/>
    </source>
</evidence>